<protein>
    <submittedName>
        <fullName evidence="1">Uncharacterized protein</fullName>
    </submittedName>
</protein>
<sequence length="125" mass="14122">MPQDRETGNRARLWGYENAQNVANHLRATIISRRSNEATWNNRRILIKSAHYGVPEIGSTPATVNRVDAIIAALEEQDGTFTLFELTPVWFRQNMRQSRSSGAQHVLMVKCSDARVAGRLLGRMT</sequence>
<dbReference type="AlphaFoldDB" id="A0A644TCX1"/>
<dbReference type="EMBL" id="VSSQ01000026">
    <property type="protein sequence ID" value="MPL64714.1"/>
    <property type="molecule type" value="Genomic_DNA"/>
</dbReference>
<gene>
    <name evidence="1" type="ORF">SDC9_10372</name>
</gene>
<name>A0A644TCX1_9ZZZZ</name>
<proteinExistence type="predicted"/>
<organism evidence="1">
    <name type="scientific">bioreactor metagenome</name>
    <dbReference type="NCBI Taxonomy" id="1076179"/>
    <lineage>
        <taxon>unclassified sequences</taxon>
        <taxon>metagenomes</taxon>
        <taxon>ecological metagenomes</taxon>
    </lineage>
</organism>
<evidence type="ECO:0000313" key="1">
    <source>
        <dbReference type="EMBL" id="MPL64714.1"/>
    </source>
</evidence>
<comment type="caution">
    <text evidence="1">The sequence shown here is derived from an EMBL/GenBank/DDBJ whole genome shotgun (WGS) entry which is preliminary data.</text>
</comment>
<accession>A0A644TCX1</accession>
<reference evidence="1" key="1">
    <citation type="submission" date="2019-08" db="EMBL/GenBank/DDBJ databases">
        <authorList>
            <person name="Kucharzyk K."/>
            <person name="Murdoch R.W."/>
            <person name="Higgins S."/>
            <person name="Loffler F."/>
        </authorList>
    </citation>
    <scope>NUCLEOTIDE SEQUENCE</scope>
</reference>